<protein>
    <submittedName>
        <fullName evidence="1">Uncharacterized protein</fullName>
    </submittedName>
</protein>
<organism evidence="1 2">
    <name type="scientific">Batillaria attramentaria</name>
    <dbReference type="NCBI Taxonomy" id="370345"/>
    <lineage>
        <taxon>Eukaryota</taxon>
        <taxon>Metazoa</taxon>
        <taxon>Spiralia</taxon>
        <taxon>Lophotrochozoa</taxon>
        <taxon>Mollusca</taxon>
        <taxon>Gastropoda</taxon>
        <taxon>Caenogastropoda</taxon>
        <taxon>Sorbeoconcha</taxon>
        <taxon>Cerithioidea</taxon>
        <taxon>Batillariidae</taxon>
        <taxon>Batillaria</taxon>
    </lineage>
</organism>
<sequence length="61" mass="6931">MLWPALLTEIAPQSRRRHTISLSKINDGVSYPVPSSKCRRAALQWSVLTAACHEERTERDP</sequence>
<dbReference type="EMBL" id="JACVVK020000069">
    <property type="protein sequence ID" value="KAK7496110.1"/>
    <property type="molecule type" value="Genomic_DNA"/>
</dbReference>
<keyword evidence="2" id="KW-1185">Reference proteome</keyword>
<proteinExistence type="predicted"/>
<comment type="caution">
    <text evidence="1">The sequence shown here is derived from an EMBL/GenBank/DDBJ whole genome shotgun (WGS) entry which is preliminary data.</text>
</comment>
<feature type="non-terminal residue" evidence="1">
    <location>
        <position position="61"/>
    </location>
</feature>
<evidence type="ECO:0000313" key="2">
    <source>
        <dbReference type="Proteomes" id="UP001519460"/>
    </source>
</evidence>
<reference evidence="1 2" key="1">
    <citation type="journal article" date="2023" name="Sci. Data">
        <title>Genome assembly of the Korean intertidal mud-creeper Batillaria attramentaria.</title>
        <authorList>
            <person name="Patra A.K."/>
            <person name="Ho P.T."/>
            <person name="Jun S."/>
            <person name="Lee S.J."/>
            <person name="Kim Y."/>
            <person name="Won Y.J."/>
        </authorList>
    </citation>
    <scope>NUCLEOTIDE SEQUENCE [LARGE SCALE GENOMIC DNA]</scope>
    <source>
        <strain evidence="1">Wonlab-2016</strain>
    </source>
</reference>
<accession>A0ABD0L9V9</accession>
<name>A0ABD0L9V9_9CAEN</name>
<dbReference type="AlphaFoldDB" id="A0ABD0L9V9"/>
<dbReference type="Proteomes" id="UP001519460">
    <property type="component" value="Unassembled WGS sequence"/>
</dbReference>
<gene>
    <name evidence="1" type="ORF">BaRGS_00012520</name>
</gene>
<evidence type="ECO:0000313" key="1">
    <source>
        <dbReference type="EMBL" id="KAK7496110.1"/>
    </source>
</evidence>